<dbReference type="PROSITE" id="PS00175">
    <property type="entry name" value="PG_MUTASE"/>
    <property type="match status" value="1"/>
</dbReference>
<name>A0A6J4PB22_9ACTN</name>
<dbReference type="InterPro" id="IPR029033">
    <property type="entry name" value="His_PPase_superfam"/>
</dbReference>
<dbReference type="GO" id="GO:0016791">
    <property type="term" value="F:phosphatase activity"/>
    <property type="evidence" value="ECO:0007669"/>
    <property type="project" value="TreeGrafter"/>
</dbReference>
<dbReference type="PANTHER" id="PTHR48100">
    <property type="entry name" value="BROAD-SPECIFICITY PHOSPHATASE YOR283W-RELATED"/>
    <property type="match status" value="1"/>
</dbReference>
<feature type="binding site" evidence="3">
    <location>
        <begin position="7"/>
        <end position="14"/>
    </location>
    <ligand>
        <name>substrate</name>
    </ligand>
</feature>
<dbReference type="InterPro" id="IPR013078">
    <property type="entry name" value="His_Pase_superF_clade-1"/>
</dbReference>
<keyword evidence="2" id="KW-0413">Isomerase</keyword>
<feature type="binding site" evidence="3">
    <location>
        <position position="57"/>
    </location>
    <ligand>
        <name>substrate</name>
    </ligand>
</feature>
<evidence type="ECO:0000256" key="4">
    <source>
        <dbReference type="SAM" id="MobiDB-lite"/>
    </source>
</evidence>
<evidence type="ECO:0000256" key="3">
    <source>
        <dbReference type="PIRSR" id="PIRSR613078-2"/>
    </source>
</evidence>
<proteinExistence type="predicted"/>
<dbReference type="GO" id="GO:0005737">
    <property type="term" value="C:cytoplasm"/>
    <property type="evidence" value="ECO:0007669"/>
    <property type="project" value="TreeGrafter"/>
</dbReference>
<dbReference type="CDD" id="cd07067">
    <property type="entry name" value="HP_PGM_like"/>
    <property type="match status" value="1"/>
</dbReference>
<dbReference type="InterPro" id="IPR050275">
    <property type="entry name" value="PGM_Phosphatase"/>
</dbReference>
<reference evidence="5" key="1">
    <citation type="submission" date="2020-02" db="EMBL/GenBank/DDBJ databases">
        <authorList>
            <person name="Meier V. D."/>
        </authorList>
    </citation>
    <scope>NUCLEOTIDE SEQUENCE</scope>
    <source>
        <strain evidence="5">AVDCRST_MAG03</strain>
    </source>
</reference>
<dbReference type="AlphaFoldDB" id="A0A6J4PB22"/>
<evidence type="ECO:0000256" key="2">
    <source>
        <dbReference type="ARBA" id="ARBA00023235"/>
    </source>
</evidence>
<dbReference type="PANTHER" id="PTHR48100:SF1">
    <property type="entry name" value="HISTIDINE PHOSPHATASE FAMILY PROTEIN-RELATED"/>
    <property type="match status" value="1"/>
</dbReference>
<keyword evidence="1" id="KW-0324">Glycolysis</keyword>
<evidence type="ECO:0000313" key="5">
    <source>
        <dbReference type="EMBL" id="CAA9411027.1"/>
    </source>
</evidence>
<feature type="region of interest" description="Disordered" evidence="4">
    <location>
        <begin position="202"/>
        <end position="222"/>
    </location>
</feature>
<protein>
    <recommendedName>
        <fullName evidence="6">Histidine phosphatase family protein</fullName>
    </recommendedName>
</protein>
<dbReference type="InterPro" id="IPR001345">
    <property type="entry name" value="PG/BPGM_mutase_AS"/>
</dbReference>
<dbReference type="SMART" id="SM00855">
    <property type="entry name" value="PGAM"/>
    <property type="match status" value="1"/>
</dbReference>
<accession>A0A6J4PB22</accession>
<organism evidence="5">
    <name type="scientific">uncultured Rubrobacteraceae bacterium</name>
    <dbReference type="NCBI Taxonomy" id="349277"/>
    <lineage>
        <taxon>Bacteria</taxon>
        <taxon>Bacillati</taxon>
        <taxon>Actinomycetota</taxon>
        <taxon>Rubrobacteria</taxon>
        <taxon>Rubrobacterales</taxon>
        <taxon>Rubrobacteraceae</taxon>
        <taxon>environmental samples</taxon>
    </lineage>
</organism>
<evidence type="ECO:0008006" key="6">
    <source>
        <dbReference type="Google" id="ProtNLM"/>
    </source>
</evidence>
<gene>
    <name evidence="5" type="ORF">AVDCRST_MAG03-1866</name>
</gene>
<sequence length="222" mass="24176">MRLLLVRHGETAGNVGRRLQGADDPLTERGRRQAGEIAAHIAGRDDVVALYASPYRRAFDTARAIGDALGLEPEPRASLAEIDVGDAAGYRFEAWVEEFPEEAERFRLEGVDYRWPGGESGLDLSARTEREMDRILEAHRREAGAVVVVSHGGSLAWIIAHLLGEPDGEWPHSYARLDNCSITEAEIPPNGTGPAKFLYTNEVGHLSPDPEEEAATGGDPVD</sequence>
<dbReference type="EMBL" id="CADCUT010000116">
    <property type="protein sequence ID" value="CAA9411027.1"/>
    <property type="molecule type" value="Genomic_DNA"/>
</dbReference>
<dbReference type="Gene3D" id="3.40.50.1240">
    <property type="entry name" value="Phosphoglycerate mutase-like"/>
    <property type="match status" value="1"/>
</dbReference>
<evidence type="ECO:0000256" key="1">
    <source>
        <dbReference type="ARBA" id="ARBA00023152"/>
    </source>
</evidence>
<dbReference type="SUPFAM" id="SSF53254">
    <property type="entry name" value="Phosphoglycerate mutase-like"/>
    <property type="match status" value="1"/>
</dbReference>
<dbReference type="Pfam" id="PF00300">
    <property type="entry name" value="His_Phos_1"/>
    <property type="match status" value="1"/>
</dbReference>